<proteinExistence type="predicted"/>
<feature type="compositionally biased region" description="Pro residues" evidence="1">
    <location>
        <begin position="121"/>
        <end position="131"/>
    </location>
</feature>
<feature type="region of interest" description="Disordered" evidence="1">
    <location>
        <begin position="23"/>
        <end position="70"/>
    </location>
</feature>
<gene>
    <name evidence="2" type="ORF">AXG93_2175s1300</name>
</gene>
<evidence type="ECO:0000256" key="1">
    <source>
        <dbReference type="SAM" id="MobiDB-lite"/>
    </source>
</evidence>
<feature type="region of interest" description="Disordered" evidence="1">
    <location>
        <begin position="92"/>
        <end position="207"/>
    </location>
</feature>
<comment type="caution">
    <text evidence="2">The sequence shown here is derived from an EMBL/GenBank/DDBJ whole genome shotgun (WGS) entry which is preliminary data.</text>
</comment>
<dbReference type="Proteomes" id="UP000077202">
    <property type="component" value="Unassembled WGS sequence"/>
</dbReference>
<keyword evidence="3" id="KW-1185">Reference proteome</keyword>
<sequence>MKREIWPTDVDFDFAKETGDYLSDALGRRRQQKQRSGRAAAAAAAAQDAQDTLTTERMEPNRGGMQERFLFLDTNREARRKTGGIEIAKEVYSHANPNPTPRPPVAPAQPAPASQQAKPTPRAPPTQPSGPPSAYFATPANPARPAKPRPSQAPPRHATPPRETVGRSVQIAGTAARSTRYGEQATWGQTLYVPGTRDGRRKSATSLLPLPRLFPSARSEGKPPKGRSAIIL</sequence>
<protein>
    <submittedName>
        <fullName evidence="2">Uncharacterized protein</fullName>
    </submittedName>
</protein>
<accession>A0A176W648</accession>
<dbReference type="EMBL" id="LVLJ01001709">
    <property type="protein sequence ID" value="OAE28547.1"/>
    <property type="molecule type" value="Genomic_DNA"/>
</dbReference>
<feature type="compositionally biased region" description="Low complexity" evidence="1">
    <location>
        <begin position="37"/>
        <end position="50"/>
    </location>
</feature>
<evidence type="ECO:0000313" key="3">
    <source>
        <dbReference type="Proteomes" id="UP000077202"/>
    </source>
</evidence>
<dbReference type="AlphaFoldDB" id="A0A176W648"/>
<feature type="compositionally biased region" description="Low complexity" evidence="1">
    <location>
        <begin position="111"/>
        <end position="120"/>
    </location>
</feature>
<reference evidence="2" key="1">
    <citation type="submission" date="2016-03" db="EMBL/GenBank/DDBJ databases">
        <title>Mechanisms controlling the formation of the plant cell surface in tip-growing cells are functionally conserved among land plants.</title>
        <authorList>
            <person name="Honkanen S."/>
            <person name="Jones V.A."/>
            <person name="Morieri G."/>
            <person name="Champion C."/>
            <person name="Hetherington A.J."/>
            <person name="Kelly S."/>
            <person name="Saint-Marcoux D."/>
            <person name="Proust H."/>
            <person name="Prescott H."/>
            <person name="Dolan L."/>
        </authorList>
    </citation>
    <scope>NUCLEOTIDE SEQUENCE [LARGE SCALE GENOMIC DNA]</scope>
    <source>
        <tissue evidence="2">Whole gametophyte</tissue>
    </source>
</reference>
<name>A0A176W648_MARPO</name>
<evidence type="ECO:0000313" key="2">
    <source>
        <dbReference type="EMBL" id="OAE28547.1"/>
    </source>
</evidence>
<feature type="compositionally biased region" description="Pro residues" evidence="1">
    <location>
        <begin position="98"/>
        <end position="110"/>
    </location>
</feature>
<organism evidence="2 3">
    <name type="scientific">Marchantia polymorpha subsp. ruderalis</name>
    <dbReference type="NCBI Taxonomy" id="1480154"/>
    <lineage>
        <taxon>Eukaryota</taxon>
        <taxon>Viridiplantae</taxon>
        <taxon>Streptophyta</taxon>
        <taxon>Embryophyta</taxon>
        <taxon>Marchantiophyta</taxon>
        <taxon>Marchantiopsida</taxon>
        <taxon>Marchantiidae</taxon>
        <taxon>Marchantiales</taxon>
        <taxon>Marchantiaceae</taxon>
        <taxon>Marchantia</taxon>
    </lineage>
</organism>